<evidence type="ECO:0000256" key="4">
    <source>
        <dbReference type="ARBA" id="ARBA00023136"/>
    </source>
</evidence>
<keyword evidence="2 5" id="KW-0812">Transmembrane</keyword>
<protein>
    <recommendedName>
        <fullName evidence="7">DUF445 domain-containing protein</fullName>
    </recommendedName>
</protein>
<dbReference type="Pfam" id="PF04286">
    <property type="entry name" value="DUF445"/>
    <property type="match status" value="2"/>
</dbReference>
<proteinExistence type="predicted"/>
<evidence type="ECO:0000313" key="6">
    <source>
        <dbReference type="EMBL" id="SVD78762.1"/>
    </source>
</evidence>
<keyword evidence="3 5" id="KW-1133">Transmembrane helix</keyword>
<gene>
    <name evidence="6" type="ORF">METZ01_LOCUS431616</name>
</gene>
<evidence type="ECO:0000256" key="5">
    <source>
        <dbReference type="SAM" id="Phobius"/>
    </source>
</evidence>
<sequence>VIAAAIGWGTNHLAVRMLFHPREERRILGLRVQGVFPKRQQALAEKLGQLVARELFSMEDVRKELQSEEFVAYAAKSIEAKLDEFLQTYLMETLPMVSKFLGSDTVAKAKHALVECLARAVPELGEMFMSHLEKNMDVETVVREKVAAFSSDKLEEMLLGIMKREFRFIEGVGALLGFVIGLAQLGILWLM</sequence>
<accession>A0A382Y5Y7</accession>
<dbReference type="EMBL" id="UINC01173261">
    <property type="protein sequence ID" value="SVD78762.1"/>
    <property type="molecule type" value="Genomic_DNA"/>
</dbReference>
<feature type="non-terminal residue" evidence="6">
    <location>
        <position position="1"/>
    </location>
</feature>
<dbReference type="PANTHER" id="PTHR35791">
    <property type="entry name" value="UPF0754 MEMBRANE PROTEIN YHEB"/>
    <property type="match status" value="1"/>
</dbReference>
<dbReference type="AlphaFoldDB" id="A0A382Y5Y7"/>
<dbReference type="GO" id="GO:0012505">
    <property type="term" value="C:endomembrane system"/>
    <property type="evidence" value="ECO:0007669"/>
    <property type="project" value="UniProtKB-SubCell"/>
</dbReference>
<evidence type="ECO:0000256" key="2">
    <source>
        <dbReference type="ARBA" id="ARBA00022692"/>
    </source>
</evidence>
<dbReference type="PANTHER" id="PTHR35791:SF1">
    <property type="entry name" value="UPF0754 MEMBRANE PROTEIN YHEB"/>
    <property type="match status" value="1"/>
</dbReference>
<name>A0A382Y5Y7_9ZZZZ</name>
<reference evidence="6" key="1">
    <citation type="submission" date="2018-05" db="EMBL/GenBank/DDBJ databases">
        <authorList>
            <person name="Lanie J.A."/>
            <person name="Ng W.-L."/>
            <person name="Kazmierczak K.M."/>
            <person name="Andrzejewski T.M."/>
            <person name="Davidsen T.M."/>
            <person name="Wayne K.J."/>
            <person name="Tettelin H."/>
            <person name="Glass J.I."/>
            <person name="Rusch D."/>
            <person name="Podicherti R."/>
            <person name="Tsui H.-C.T."/>
            <person name="Winkler M.E."/>
        </authorList>
    </citation>
    <scope>NUCLEOTIDE SEQUENCE</scope>
</reference>
<keyword evidence="4 5" id="KW-0472">Membrane</keyword>
<comment type="subcellular location">
    <subcellularLocation>
        <location evidence="1">Endomembrane system</location>
    </subcellularLocation>
</comment>
<dbReference type="InterPro" id="IPR007383">
    <property type="entry name" value="DUF445"/>
</dbReference>
<organism evidence="6">
    <name type="scientific">marine metagenome</name>
    <dbReference type="NCBI Taxonomy" id="408172"/>
    <lineage>
        <taxon>unclassified sequences</taxon>
        <taxon>metagenomes</taxon>
        <taxon>ecological metagenomes</taxon>
    </lineage>
</organism>
<feature type="transmembrane region" description="Helical" evidence="5">
    <location>
        <begin position="168"/>
        <end position="190"/>
    </location>
</feature>
<evidence type="ECO:0000256" key="3">
    <source>
        <dbReference type="ARBA" id="ARBA00022989"/>
    </source>
</evidence>
<evidence type="ECO:0000256" key="1">
    <source>
        <dbReference type="ARBA" id="ARBA00004308"/>
    </source>
</evidence>
<evidence type="ECO:0008006" key="7">
    <source>
        <dbReference type="Google" id="ProtNLM"/>
    </source>
</evidence>